<protein>
    <submittedName>
        <fullName evidence="2">Uncharacterized protein</fullName>
    </submittedName>
</protein>
<dbReference type="EMBL" id="JAHGAV010000228">
    <property type="protein sequence ID" value="KAG6928101.1"/>
    <property type="molecule type" value="Genomic_DNA"/>
</dbReference>
<keyword evidence="1" id="KW-0472">Membrane</keyword>
<keyword evidence="1" id="KW-1133">Transmembrane helix</keyword>
<name>A0A8T1SGS2_CHESE</name>
<evidence type="ECO:0000313" key="2">
    <source>
        <dbReference type="EMBL" id="KAG6928101.1"/>
    </source>
</evidence>
<gene>
    <name evidence="2" type="ORF">G0U57_008586</name>
</gene>
<organism evidence="2 3">
    <name type="scientific">Chelydra serpentina</name>
    <name type="common">Snapping turtle</name>
    <name type="synonym">Testudo serpentina</name>
    <dbReference type="NCBI Taxonomy" id="8475"/>
    <lineage>
        <taxon>Eukaryota</taxon>
        <taxon>Metazoa</taxon>
        <taxon>Chordata</taxon>
        <taxon>Craniata</taxon>
        <taxon>Vertebrata</taxon>
        <taxon>Euteleostomi</taxon>
        <taxon>Archelosauria</taxon>
        <taxon>Testudinata</taxon>
        <taxon>Testudines</taxon>
        <taxon>Cryptodira</taxon>
        <taxon>Durocryptodira</taxon>
        <taxon>Americhelydia</taxon>
        <taxon>Chelydroidea</taxon>
        <taxon>Chelydridae</taxon>
        <taxon>Chelydra</taxon>
    </lineage>
</organism>
<keyword evidence="3" id="KW-1185">Reference proteome</keyword>
<proteinExistence type="predicted"/>
<feature type="transmembrane region" description="Helical" evidence="1">
    <location>
        <begin position="56"/>
        <end position="80"/>
    </location>
</feature>
<accession>A0A8T1SGS2</accession>
<keyword evidence="1" id="KW-0812">Transmembrane</keyword>
<dbReference type="Proteomes" id="UP000765507">
    <property type="component" value="Unassembled WGS sequence"/>
</dbReference>
<reference evidence="2 3" key="1">
    <citation type="journal article" date="2020" name="G3 (Bethesda)">
        <title>Draft Genome of the Common Snapping Turtle, Chelydra serpentina, a Model for Phenotypic Plasticity in Reptiles.</title>
        <authorList>
            <person name="Das D."/>
            <person name="Singh S.K."/>
            <person name="Bierstedt J."/>
            <person name="Erickson A."/>
            <person name="Galli G.L.J."/>
            <person name="Crossley D.A. 2nd"/>
            <person name="Rhen T."/>
        </authorList>
    </citation>
    <scope>NUCLEOTIDE SEQUENCE [LARGE SCALE GENOMIC DNA]</scope>
    <source>
        <strain evidence="2">KW</strain>
    </source>
</reference>
<dbReference type="AlphaFoldDB" id="A0A8T1SGS2"/>
<sequence length="106" mass="12323">MKPSFVFLIDDNGQAVKQLTKEMRKITHVPVQTWNGWDTDWFTSWLPQWGWLRKGFLLFILFITILLTIACFAPCLIATIRKLAGQVTYQQMMILYKPEGTEAQSP</sequence>
<evidence type="ECO:0000256" key="1">
    <source>
        <dbReference type="SAM" id="Phobius"/>
    </source>
</evidence>
<comment type="caution">
    <text evidence="2">The sequence shown here is derived from an EMBL/GenBank/DDBJ whole genome shotgun (WGS) entry which is preliminary data.</text>
</comment>
<evidence type="ECO:0000313" key="3">
    <source>
        <dbReference type="Proteomes" id="UP000765507"/>
    </source>
</evidence>